<gene>
    <name evidence="2" type="ORF">SAMN02745124_01721</name>
</gene>
<keyword evidence="1" id="KW-1133">Transmembrane helix</keyword>
<feature type="transmembrane region" description="Helical" evidence="1">
    <location>
        <begin position="167"/>
        <end position="185"/>
    </location>
</feature>
<proteinExistence type="predicted"/>
<name>A0A1M5VIL4_9BACT</name>
<protein>
    <submittedName>
        <fullName evidence="2">Uncharacterized protein</fullName>
    </submittedName>
</protein>
<feature type="transmembrane region" description="Helical" evidence="1">
    <location>
        <begin position="97"/>
        <end position="118"/>
    </location>
</feature>
<reference evidence="2 3" key="1">
    <citation type="submission" date="2016-11" db="EMBL/GenBank/DDBJ databases">
        <authorList>
            <person name="Jaros S."/>
            <person name="Januszkiewicz K."/>
            <person name="Wedrychowicz H."/>
        </authorList>
    </citation>
    <scope>NUCLEOTIDE SEQUENCE [LARGE SCALE GENOMIC DNA]</scope>
    <source>
        <strain evidence="2 3">DSM 9705</strain>
    </source>
</reference>
<evidence type="ECO:0000313" key="3">
    <source>
        <dbReference type="Proteomes" id="UP000184139"/>
    </source>
</evidence>
<dbReference type="EMBL" id="FQXS01000008">
    <property type="protein sequence ID" value="SHH75040.1"/>
    <property type="molecule type" value="Genomic_DNA"/>
</dbReference>
<dbReference type="AlphaFoldDB" id="A0A1M5VIL4"/>
<keyword evidence="1" id="KW-0812">Transmembrane</keyword>
<feature type="transmembrane region" description="Helical" evidence="1">
    <location>
        <begin position="27"/>
        <end position="45"/>
    </location>
</feature>
<dbReference type="Proteomes" id="UP000184139">
    <property type="component" value="Unassembled WGS sequence"/>
</dbReference>
<dbReference type="RefSeq" id="WP_073375179.1">
    <property type="nucleotide sequence ID" value="NZ_FQXS01000008.1"/>
</dbReference>
<organism evidence="2 3">
    <name type="scientific">Desulfofustis glycolicus DSM 9705</name>
    <dbReference type="NCBI Taxonomy" id="1121409"/>
    <lineage>
        <taxon>Bacteria</taxon>
        <taxon>Pseudomonadati</taxon>
        <taxon>Thermodesulfobacteriota</taxon>
        <taxon>Desulfobulbia</taxon>
        <taxon>Desulfobulbales</taxon>
        <taxon>Desulfocapsaceae</taxon>
        <taxon>Desulfofustis</taxon>
    </lineage>
</organism>
<feature type="transmembrane region" description="Helical" evidence="1">
    <location>
        <begin position="197"/>
        <end position="226"/>
    </location>
</feature>
<sequence>MTDTSDNAFAIGRKAAYAVHLIRNHTVVLWFLGFLSLANATIPLFRDSALFMPATTVMVVLSIVATPVIYGLFYQLIDGSSASFHSLAKTYIAPYLWLLLRMYLPAILLASLPAIMFAEHGSGGYLEIGLIAFSMLYLYVIPCFYLSGRQHGAIVRGISFLTRHLTASTPLLLTVLLLESALLLVHYARTALAGQAVLLLAGVDFFVFLTASLVDLAVFIILVQILKNANLHDQ</sequence>
<accession>A0A1M5VIL4</accession>
<feature type="transmembrane region" description="Helical" evidence="1">
    <location>
        <begin position="57"/>
        <end position="77"/>
    </location>
</feature>
<keyword evidence="3" id="KW-1185">Reference proteome</keyword>
<dbReference type="STRING" id="1121409.SAMN02745124_01721"/>
<evidence type="ECO:0000313" key="2">
    <source>
        <dbReference type="EMBL" id="SHH75040.1"/>
    </source>
</evidence>
<keyword evidence="1" id="KW-0472">Membrane</keyword>
<feature type="transmembrane region" description="Helical" evidence="1">
    <location>
        <begin position="125"/>
        <end position="147"/>
    </location>
</feature>
<evidence type="ECO:0000256" key="1">
    <source>
        <dbReference type="SAM" id="Phobius"/>
    </source>
</evidence>